<dbReference type="EMBL" id="SRLO01000205">
    <property type="protein sequence ID" value="TNN67361.1"/>
    <property type="molecule type" value="Genomic_DNA"/>
</dbReference>
<protein>
    <recommendedName>
        <fullName evidence="4">Secreted protein</fullName>
    </recommendedName>
</protein>
<feature type="signal peptide" evidence="1">
    <location>
        <begin position="1"/>
        <end position="18"/>
    </location>
</feature>
<organism evidence="2 3">
    <name type="scientific">Liparis tanakae</name>
    <name type="common">Tanaka's snailfish</name>
    <dbReference type="NCBI Taxonomy" id="230148"/>
    <lineage>
        <taxon>Eukaryota</taxon>
        <taxon>Metazoa</taxon>
        <taxon>Chordata</taxon>
        <taxon>Craniata</taxon>
        <taxon>Vertebrata</taxon>
        <taxon>Euteleostomi</taxon>
        <taxon>Actinopterygii</taxon>
        <taxon>Neopterygii</taxon>
        <taxon>Teleostei</taxon>
        <taxon>Neoteleostei</taxon>
        <taxon>Acanthomorphata</taxon>
        <taxon>Eupercaria</taxon>
        <taxon>Perciformes</taxon>
        <taxon>Cottioidei</taxon>
        <taxon>Cottales</taxon>
        <taxon>Liparidae</taxon>
        <taxon>Liparis</taxon>
    </lineage>
</organism>
<evidence type="ECO:0000256" key="1">
    <source>
        <dbReference type="SAM" id="SignalP"/>
    </source>
</evidence>
<accession>A0A4Z2HP64</accession>
<evidence type="ECO:0008006" key="4">
    <source>
        <dbReference type="Google" id="ProtNLM"/>
    </source>
</evidence>
<dbReference type="Proteomes" id="UP000314294">
    <property type="component" value="Unassembled WGS sequence"/>
</dbReference>
<evidence type="ECO:0000313" key="2">
    <source>
        <dbReference type="EMBL" id="TNN67361.1"/>
    </source>
</evidence>
<name>A0A4Z2HP64_9TELE</name>
<keyword evidence="3" id="KW-1185">Reference proteome</keyword>
<gene>
    <name evidence="2" type="ORF">EYF80_022468</name>
</gene>
<sequence length="69" mass="7402">MPALHRVTSSIFFSRAAALAPPTLLTMGIGVHYPAAMMGCSLCCSHWEWMYLPDSDAASPCSPEPSEMA</sequence>
<proteinExistence type="predicted"/>
<dbReference type="AlphaFoldDB" id="A0A4Z2HP64"/>
<keyword evidence="1" id="KW-0732">Signal</keyword>
<feature type="chain" id="PRO_5021458766" description="Secreted protein" evidence="1">
    <location>
        <begin position="19"/>
        <end position="69"/>
    </location>
</feature>
<comment type="caution">
    <text evidence="2">The sequence shown here is derived from an EMBL/GenBank/DDBJ whole genome shotgun (WGS) entry which is preliminary data.</text>
</comment>
<reference evidence="2 3" key="1">
    <citation type="submission" date="2019-03" db="EMBL/GenBank/DDBJ databases">
        <title>First draft genome of Liparis tanakae, snailfish: a comprehensive survey of snailfish specific genes.</title>
        <authorList>
            <person name="Kim W."/>
            <person name="Song I."/>
            <person name="Jeong J.-H."/>
            <person name="Kim D."/>
            <person name="Kim S."/>
            <person name="Ryu S."/>
            <person name="Song J.Y."/>
            <person name="Lee S.K."/>
        </authorList>
    </citation>
    <scope>NUCLEOTIDE SEQUENCE [LARGE SCALE GENOMIC DNA]</scope>
    <source>
        <tissue evidence="2">Muscle</tissue>
    </source>
</reference>
<evidence type="ECO:0000313" key="3">
    <source>
        <dbReference type="Proteomes" id="UP000314294"/>
    </source>
</evidence>